<dbReference type="AlphaFoldDB" id="A3U792"/>
<evidence type="ECO:0000313" key="3">
    <source>
        <dbReference type="EMBL" id="EAP88109.1"/>
    </source>
</evidence>
<dbReference type="InterPro" id="IPR017853">
    <property type="entry name" value="GH"/>
</dbReference>
<reference evidence="3 4" key="1">
    <citation type="journal article" date="2010" name="J. Bacteriol.">
        <title>The complete genome sequence of Croceibacter atlanticus HTCC2559T.</title>
        <authorList>
            <person name="Oh H.M."/>
            <person name="Kang I."/>
            <person name="Ferriera S."/>
            <person name="Giovannoni S.J."/>
            <person name="Cho J.C."/>
        </authorList>
    </citation>
    <scope>NUCLEOTIDE SEQUENCE [LARGE SCALE GENOMIC DNA]</scope>
    <source>
        <strain evidence="4">ATCC BAA-628 / HTCC2559 / KCTC 12090</strain>
    </source>
</reference>
<dbReference type="KEGG" id="cat:CA2559_05100"/>
<dbReference type="Pfam" id="PF00128">
    <property type="entry name" value="Alpha-amylase"/>
    <property type="match status" value="1"/>
</dbReference>
<dbReference type="SMART" id="SM00642">
    <property type="entry name" value="Aamy"/>
    <property type="match status" value="1"/>
</dbReference>
<dbReference type="CAZy" id="GH13">
    <property type="family name" value="Glycoside Hydrolase Family 13"/>
</dbReference>
<keyword evidence="4" id="KW-1185">Reference proteome</keyword>
<dbReference type="eggNOG" id="COG0366">
    <property type="taxonomic scope" value="Bacteria"/>
</dbReference>
<keyword evidence="1" id="KW-0732">Signal</keyword>
<protein>
    <submittedName>
        <fullName evidence="3">Alpha-amylase</fullName>
    </submittedName>
</protein>
<dbReference type="OrthoDB" id="9806009at2"/>
<sequence length="762" mass="86502">MIRVKHIVPFSLVLLGLLAVSCNTKGKALGQPSVIKGMATPIRLDVDSTSVLLTDYFLNVSEIDSTSTTKGFETSIDKDKTTLKLKTLANAPALGNLRVWSNGVANDIPLFKSAKESKTISFKAEENQFQTVQLKGEFTNWGTQPMRYANGEWTYSEIFNPGNHQYVLIADGKEMNNPDDTETVDNGMGGTNSVISIGNKNALKPELSTGKNNVSAFTVKIKNNYNTVLAYLDNQLIDGSYEETDSDEIYIKIPKGLKGRHLIRVYASNINGRGNDILVPLENSSVISDASKLERTDFHTQIMYFLMVDRFKDGDLTNTKKVDNDSILPKANYYGGDLQGVLDKIKDGYFKELGINTVWLSPITQNPEGAYGLWPEPLTKFSGYHGYWPISNTKIDYRFGDEALFKELIEEAHKQDMNVLLDYVANHVHEEHPLYKEHPEWATELYLPDGTLNTERWDDHRLTTWFDTFMPTLDFSKPEVVETMTDSAAYWVTNYDLDGFRHDATKHIQLDFWRTLTRKVKERTDRPIYQIGETYGSYELINSYINTGMLDAQFDFNLYDAEVSTFAKNETSFERLANTLQQGLNYYGSHHLMGNISGNQDKARFISYASGDVSFEEDAKKAGWTREITMSDTTAYKKLAQLQAFNLSVPGIPVIYYGDEYGSIGGNDPDNRRRMKFENLNNQETQLKNTVTSLVNKRRNSMALQYGETKILRADKEVMIIERNYFTEEVYVVFNKTNKAQDINVDGNTITVEANGFNFFEK</sequence>
<dbReference type="Gene3D" id="2.60.40.1180">
    <property type="entry name" value="Golgi alpha-mannosidase II"/>
    <property type="match status" value="1"/>
</dbReference>
<dbReference type="Gene3D" id="2.60.40.10">
    <property type="entry name" value="Immunoglobulins"/>
    <property type="match status" value="1"/>
</dbReference>
<dbReference type="RefSeq" id="WP_013186785.1">
    <property type="nucleotide sequence ID" value="NC_014230.1"/>
</dbReference>
<dbReference type="InterPro" id="IPR014756">
    <property type="entry name" value="Ig_E-set"/>
</dbReference>
<dbReference type="InterPro" id="IPR013780">
    <property type="entry name" value="Glyco_hydro_b"/>
</dbReference>
<dbReference type="STRING" id="216432.CA2559_05100"/>
<dbReference type="InterPro" id="IPR006047">
    <property type="entry name" value="GH13_cat_dom"/>
</dbReference>
<dbReference type="GeneID" id="89452812"/>
<gene>
    <name evidence="3" type="ordered locus">CA2559_05100</name>
</gene>
<dbReference type="InterPro" id="IPR013783">
    <property type="entry name" value="Ig-like_fold"/>
</dbReference>
<dbReference type="CDD" id="cd02859">
    <property type="entry name" value="E_set_AMPKbeta_like_N"/>
    <property type="match status" value="1"/>
</dbReference>
<dbReference type="InterPro" id="IPR032640">
    <property type="entry name" value="AMPK1_CBM"/>
</dbReference>
<evidence type="ECO:0000259" key="2">
    <source>
        <dbReference type="SMART" id="SM00642"/>
    </source>
</evidence>
<dbReference type="Proteomes" id="UP000002297">
    <property type="component" value="Chromosome"/>
</dbReference>
<dbReference type="Pfam" id="PF16561">
    <property type="entry name" value="AMPK1_CBM"/>
    <property type="match status" value="1"/>
</dbReference>
<dbReference type="SUPFAM" id="SSF51445">
    <property type="entry name" value="(Trans)glycosidases"/>
    <property type="match status" value="1"/>
</dbReference>
<accession>A3U792</accession>
<dbReference type="PROSITE" id="PS51257">
    <property type="entry name" value="PROKAR_LIPOPROTEIN"/>
    <property type="match status" value="1"/>
</dbReference>
<organism evidence="3 4">
    <name type="scientific">Croceibacter atlanticus (strain ATCC BAA-628 / JCM 21780 / CIP 108009 / IAM 15332 / KCTC 12090 / HTCC2559)</name>
    <dbReference type="NCBI Taxonomy" id="216432"/>
    <lineage>
        <taxon>Bacteria</taxon>
        <taxon>Pseudomonadati</taxon>
        <taxon>Bacteroidota</taxon>
        <taxon>Flavobacteriia</taxon>
        <taxon>Flavobacteriales</taxon>
        <taxon>Flavobacteriaceae</taxon>
        <taxon>Croceibacter</taxon>
    </lineage>
</organism>
<feature type="signal peptide" evidence="1">
    <location>
        <begin position="1"/>
        <end position="21"/>
    </location>
</feature>
<feature type="chain" id="PRO_5002660815" evidence="1">
    <location>
        <begin position="22"/>
        <end position="762"/>
    </location>
</feature>
<dbReference type="HOGENOM" id="CLU_355564_0_0_10"/>
<feature type="domain" description="Glycosyl hydrolase family 13 catalytic" evidence="2">
    <location>
        <begin position="305"/>
        <end position="698"/>
    </location>
</feature>
<evidence type="ECO:0000313" key="4">
    <source>
        <dbReference type="Proteomes" id="UP000002297"/>
    </source>
</evidence>
<dbReference type="PANTHER" id="PTHR10357">
    <property type="entry name" value="ALPHA-AMYLASE FAMILY MEMBER"/>
    <property type="match status" value="1"/>
</dbReference>
<dbReference type="EMBL" id="CP002046">
    <property type="protein sequence ID" value="EAP88109.1"/>
    <property type="molecule type" value="Genomic_DNA"/>
</dbReference>
<evidence type="ECO:0000256" key="1">
    <source>
        <dbReference type="SAM" id="SignalP"/>
    </source>
</evidence>
<dbReference type="Gene3D" id="3.20.20.80">
    <property type="entry name" value="Glycosidases"/>
    <property type="match status" value="1"/>
</dbReference>
<dbReference type="SUPFAM" id="SSF81296">
    <property type="entry name" value="E set domains"/>
    <property type="match status" value="1"/>
</dbReference>
<proteinExistence type="predicted"/>
<name>A3U792_CROAH</name>
<dbReference type="GO" id="GO:0005975">
    <property type="term" value="P:carbohydrate metabolic process"/>
    <property type="evidence" value="ECO:0007669"/>
    <property type="project" value="InterPro"/>
</dbReference>